<evidence type="ECO:0000313" key="1">
    <source>
        <dbReference type="EMBL" id="KAH3689866.1"/>
    </source>
</evidence>
<dbReference type="EMBL" id="JAIWYP010000090">
    <property type="protein sequence ID" value="KAH3689866.1"/>
    <property type="molecule type" value="Genomic_DNA"/>
</dbReference>
<sequence length="103" mass="11470">MQIFAECDCNNYLCYVSWYLERITVIEFTDPHFSGAFPLVNGLLGTAQAELQCCSVADDTKVEQTIQRVSKGPGGHVVGETRASITRLQTNRLITQNTIFSTH</sequence>
<evidence type="ECO:0000313" key="2">
    <source>
        <dbReference type="Proteomes" id="UP000828390"/>
    </source>
</evidence>
<dbReference type="Proteomes" id="UP000828390">
    <property type="component" value="Unassembled WGS sequence"/>
</dbReference>
<accession>A0A9D3Y0Q4</accession>
<reference evidence="1" key="2">
    <citation type="submission" date="2020-11" db="EMBL/GenBank/DDBJ databases">
        <authorList>
            <person name="McCartney M.A."/>
            <person name="Auch B."/>
            <person name="Kono T."/>
            <person name="Mallez S."/>
            <person name="Becker A."/>
            <person name="Gohl D.M."/>
            <person name="Silverstein K.A.T."/>
            <person name="Koren S."/>
            <person name="Bechman K.B."/>
            <person name="Herman A."/>
            <person name="Abrahante J.E."/>
            <person name="Garbe J."/>
        </authorList>
    </citation>
    <scope>NUCLEOTIDE SEQUENCE</scope>
    <source>
        <strain evidence="1">Duluth1</strain>
        <tissue evidence="1">Whole animal</tissue>
    </source>
</reference>
<protein>
    <submittedName>
        <fullName evidence="1">Uncharacterized protein</fullName>
    </submittedName>
</protein>
<name>A0A9D3Y0Q4_DREPO</name>
<comment type="caution">
    <text evidence="1">The sequence shown here is derived from an EMBL/GenBank/DDBJ whole genome shotgun (WGS) entry which is preliminary data.</text>
</comment>
<gene>
    <name evidence="1" type="ORF">DPMN_192214</name>
</gene>
<keyword evidence="2" id="KW-1185">Reference proteome</keyword>
<proteinExistence type="predicted"/>
<dbReference type="AlphaFoldDB" id="A0A9D3Y0Q4"/>
<reference evidence="1" key="1">
    <citation type="journal article" date="2019" name="bioRxiv">
        <title>The Genome of the Zebra Mussel, Dreissena polymorpha: A Resource for Invasive Species Research.</title>
        <authorList>
            <person name="McCartney M.A."/>
            <person name="Auch B."/>
            <person name="Kono T."/>
            <person name="Mallez S."/>
            <person name="Zhang Y."/>
            <person name="Obille A."/>
            <person name="Becker A."/>
            <person name="Abrahante J.E."/>
            <person name="Garbe J."/>
            <person name="Badalamenti J.P."/>
            <person name="Herman A."/>
            <person name="Mangelson H."/>
            <person name="Liachko I."/>
            <person name="Sullivan S."/>
            <person name="Sone E.D."/>
            <person name="Koren S."/>
            <person name="Silverstein K.A.T."/>
            <person name="Beckman K.B."/>
            <person name="Gohl D.M."/>
        </authorList>
    </citation>
    <scope>NUCLEOTIDE SEQUENCE</scope>
    <source>
        <strain evidence="1">Duluth1</strain>
        <tissue evidence="1">Whole animal</tissue>
    </source>
</reference>
<organism evidence="1 2">
    <name type="scientific">Dreissena polymorpha</name>
    <name type="common">Zebra mussel</name>
    <name type="synonym">Mytilus polymorpha</name>
    <dbReference type="NCBI Taxonomy" id="45954"/>
    <lineage>
        <taxon>Eukaryota</taxon>
        <taxon>Metazoa</taxon>
        <taxon>Spiralia</taxon>
        <taxon>Lophotrochozoa</taxon>
        <taxon>Mollusca</taxon>
        <taxon>Bivalvia</taxon>
        <taxon>Autobranchia</taxon>
        <taxon>Heteroconchia</taxon>
        <taxon>Euheterodonta</taxon>
        <taxon>Imparidentia</taxon>
        <taxon>Neoheterodontei</taxon>
        <taxon>Myida</taxon>
        <taxon>Dreissenoidea</taxon>
        <taxon>Dreissenidae</taxon>
        <taxon>Dreissena</taxon>
    </lineage>
</organism>